<accession>A0A238JDA4</accession>
<organism evidence="2 3">
    <name type="scientific">Pelagimonas phthalicica</name>
    <dbReference type="NCBI Taxonomy" id="1037362"/>
    <lineage>
        <taxon>Bacteria</taxon>
        <taxon>Pseudomonadati</taxon>
        <taxon>Pseudomonadota</taxon>
        <taxon>Alphaproteobacteria</taxon>
        <taxon>Rhodobacterales</taxon>
        <taxon>Roseobacteraceae</taxon>
        <taxon>Pelagimonas</taxon>
    </lineage>
</organism>
<gene>
    <name evidence="2" type="ORF">TRP8649_02299</name>
</gene>
<keyword evidence="3" id="KW-1185">Reference proteome</keyword>
<evidence type="ECO:0000313" key="3">
    <source>
        <dbReference type="Proteomes" id="UP000225972"/>
    </source>
</evidence>
<reference evidence="3" key="1">
    <citation type="submission" date="2017-05" db="EMBL/GenBank/DDBJ databases">
        <authorList>
            <person name="Rodrigo-Torres L."/>
            <person name="Arahal R. D."/>
            <person name="Lucena T."/>
        </authorList>
    </citation>
    <scope>NUCLEOTIDE SEQUENCE [LARGE SCALE GENOMIC DNA]</scope>
    <source>
        <strain evidence="3">CECT 8649</strain>
    </source>
</reference>
<dbReference type="RefSeq" id="WP_099245345.1">
    <property type="nucleotide sequence ID" value="NZ_FXXP01000002.1"/>
</dbReference>
<dbReference type="OrthoDB" id="7864160at2"/>
<evidence type="ECO:0000256" key="1">
    <source>
        <dbReference type="SAM" id="MobiDB-lite"/>
    </source>
</evidence>
<evidence type="ECO:0000313" key="2">
    <source>
        <dbReference type="EMBL" id="SMX28184.1"/>
    </source>
</evidence>
<feature type="compositionally biased region" description="Basic and acidic residues" evidence="1">
    <location>
        <begin position="42"/>
        <end position="65"/>
    </location>
</feature>
<dbReference type="EMBL" id="FXXP01000002">
    <property type="protein sequence ID" value="SMX28184.1"/>
    <property type="molecule type" value="Genomic_DNA"/>
</dbReference>
<dbReference type="AlphaFoldDB" id="A0A238JDA4"/>
<name>A0A238JDA4_9RHOB</name>
<protein>
    <submittedName>
        <fullName evidence="2">Uncharacterized protein</fullName>
    </submittedName>
</protein>
<feature type="region of interest" description="Disordered" evidence="1">
    <location>
        <begin position="1"/>
        <end position="65"/>
    </location>
</feature>
<feature type="compositionally biased region" description="Acidic residues" evidence="1">
    <location>
        <begin position="1"/>
        <end position="10"/>
    </location>
</feature>
<dbReference type="Proteomes" id="UP000225972">
    <property type="component" value="Unassembled WGS sequence"/>
</dbReference>
<proteinExistence type="predicted"/>
<feature type="compositionally biased region" description="Basic and acidic residues" evidence="1">
    <location>
        <begin position="11"/>
        <end position="23"/>
    </location>
</feature>
<sequence length="245" mass="27305">MRDFADEDLDAERAADKRQRDVDDLQNEVAGNETGRISRFLSAEDDRSVEGKRRKREKQEAADRRLMDLMKDPEYAALHHDLGDKLRDAETGADETIAAMQAHLRAIEAEIADIEARAAKGPDGAPVFRTAHGRVVHADGEELPPEIAAGIIWPDNAPSAEDYFAARAERDSAVAKLNEWQSYRNDVLGGIRHRYDDKENPMTKDDLKDALDQIETARPLEATLNTDMAQETKPLAAPQAFPSFS</sequence>